<reference evidence="1" key="1">
    <citation type="submission" date="2023-03" db="EMBL/GenBank/DDBJ databases">
        <title>Massive genome expansion in bonnet fungi (Mycena s.s.) driven by repeated elements and novel gene families across ecological guilds.</title>
        <authorList>
            <consortium name="Lawrence Berkeley National Laboratory"/>
            <person name="Harder C.B."/>
            <person name="Miyauchi S."/>
            <person name="Viragh M."/>
            <person name="Kuo A."/>
            <person name="Thoen E."/>
            <person name="Andreopoulos B."/>
            <person name="Lu D."/>
            <person name="Skrede I."/>
            <person name="Drula E."/>
            <person name="Henrissat B."/>
            <person name="Morin E."/>
            <person name="Kohler A."/>
            <person name="Barry K."/>
            <person name="LaButti K."/>
            <person name="Morin E."/>
            <person name="Salamov A."/>
            <person name="Lipzen A."/>
            <person name="Mereny Z."/>
            <person name="Hegedus B."/>
            <person name="Baldrian P."/>
            <person name="Stursova M."/>
            <person name="Weitz H."/>
            <person name="Taylor A."/>
            <person name="Grigoriev I.V."/>
            <person name="Nagy L.G."/>
            <person name="Martin F."/>
            <person name="Kauserud H."/>
        </authorList>
    </citation>
    <scope>NUCLEOTIDE SEQUENCE</scope>
    <source>
        <strain evidence="1">9144</strain>
    </source>
</reference>
<evidence type="ECO:0000313" key="2">
    <source>
        <dbReference type="Proteomes" id="UP001219525"/>
    </source>
</evidence>
<protein>
    <submittedName>
        <fullName evidence="1">Uncharacterized protein</fullName>
    </submittedName>
</protein>
<comment type="caution">
    <text evidence="1">The sequence shown here is derived from an EMBL/GenBank/DDBJ whole genome shotgun (WGS) entry which is preliminary data.</text>
</comment>
<keyword evidence="2" id="KW-1185">Reference proteome</keyword>
<dbReference type="Proteomes" id="UP001219525">
    <property type="component" value="Unassembled WGS sequence"/>
</dbReference>
<organism evidence="1 2">
    <name type="scientific">Mycena pura</name>
    <dbReference type="NCBI Taxonomy" id="153505"/>
    <lineage>
        <taxon>Eukaryota</taxon>
        <taxon>Fungi</taxon>
        <taxon>Dikarya</taxon>
        <taxon>Basidiomycota</taxon>
        <taxon>Agaricomycotina</taxon>
        <taxon>Agaricomycetes</taxon>
        <taxon>Agaricomycetidae</taxon>
        <taxon>Agaricales</taxon>
        <taxon>Marasmiineae</taxon>
        <taxon>Mycenaceae</taxon>
        <taxon>Mycena</taxon>
    </lineage>
</organism>
<name>A0AAD6V9J0_9AGAR</name>
<dbReference type="AlphaFoldDB" id="A0AAD6V9J0"/>
<accession>A0AAD6V9J0</accession>
<proteinExistence type="predicted"/>
<evidence type="ECO:0000313" key="1">
    <source>
        <dbReference type="EMBL" id="KAJ7204725.1"/>
    </source>
</evidence>
<gene>
    <name evidence="1" type="ORF">GGX14DRAFT_645999</name>
</gene>
<sequence length="112" mass="12825">MSRQIAEFRRRGLIREHLKRWTFRRIDSLRLWAGALKIRYLLPIVVPPQPATATASSSSLPSSPASPQRFYAQQPLVMFDAKAIARKDPGWDDLLETTVHRWGRVVAEKGET</sequence>
<dbReference type="EMBL" id="JARJCW010000046">
    <property type="protein sequence ID" value="KAJ7204725.1"/>
    <property type="molecule type" value="Genomic_DNA"/>
</dbReference>